<accession>A0A368UFF7</accession>
<feature type="compositionally biased region" description="Acidic residues" evidence="2">
    <location>
        <begin position="210"/>
        <end position="225"/>
    </location>
</feature>
<feature type="compositionally biased region" description="Polar residues" evidence="2">
    <location>
        <begin position="226"/>
        <end position="244"/>
    </location>
</feature>
<evidence type="ECO:0000256" key="1">
    <source>
        <dbReference type="ARBA" id="ARBA00022729"/>
    </source>
</evidence>
<feature type="compositionally biased region" description="Polar residues" evidence="2">
    <location>
        <begin position="689"/>
        <end position="701"/>
    </location>
</feature>
<feature type="region of interest" description="Disordered" evidence="2">
    <location>
        <begin position="45"/>
        <end position="244"/>
    </location>
</feature>
<dbReference type="InterPro" id="IPR005877">
    <property type="entry name" value="YSIRK_signal_dom"/>
</dbReference>
<dbReference type="Pfam" id="PF18938">
    <property type="entry name" value="aRib"/>
    <property type="match status" value="3"/>
</dbReference>
<feature type="compositionally biased region" description="Polar residues" evidence="2">
    <location>
        <begin position="54"/>
        <end position="99"/>
    </location>
</feature>
<feature type="region of interest" description="Disordered" evidence="2">
    <location>
        <begin position="671"/>
        <end position="707"/>
    </location>
</feature>
<feature type="non-terminal residue" evidence="6">
    <location>
        <position position="1463"/>
    </location>
</feature>
<protein>
    <submittedName>
        <fullName evidence="6">Uncharacterized protein</fullName>
    </submittedName>
</protein>
<feature type="signal peptide" evidence="3">
    <location>
        <begin position="1"/>
        <end position="43"/>
    </location>
</feature>
<feature type="compositionally biased region" description="Low complexity" evidence="2">
    <location>
        <begin position="185"/>
        <end position="208"/>
    </location>
</feature>
<reference evidence="6 7" key="1">
    <citation type="journal article" date="2018" name="Sci. Rep.">
        <title>Network-guided genomic and metagenomic analysis of the faecal microbiota of the critically endangered kakapo.</title>
        <authorList>
            <person name="Waite D.W."/>
            <person name="Dsouza M."/>
            <person name="Sekiguchi Y."/>
            <person name="Hugenholtz P."/>
            <person name="Taylor M.W."/>
        </authorList>
    </citation>
    <scope>NUCLEOTIDE SEQUENCE [LARGE SCALE GENOMIC DNA]</scope>
    <source>
        <strain evidence="6 7">BI02</strain>
    </source>
</reference>
<name>A0A368UFF7_9STRE</name>
<dbReference type="Gene3D" id="3.10.20.890">
    <property type="match status" value="3"/>
</dbReference>
<dbReference type="Pfam" id="PF04650">
    <property type="entry name" value="YSIRK_signal"/>
    <property type="match status" value="1"/>
</dbReference>
<feature type="domain" description="Atypical Rib" evidence="5">
    <location>
        <begin position="1081"/>
        <end position="1144"/>
    </location>
</feature>
<evidence type="ECO:0000259" key="5">
    <source>
        <dbReference type="Pfam" id="PF18938"/>
    </source>
</evidence>
<evidence type="ECO:0000313" key="7">
    <source>
        <dbReference type="Proteomes" id="UP000253215"/>
    </source>
</evidence>
<proteinExistence type="predicted"/>
<organism evidence="6 7">
    <name type="scientific">Streptococcus gallolyticus</name>
    <dbReference type="NCBI Taxonomy" id="315405"/>
    <lineage>
        <taxon>Bacteria</taxon>
        <taxon>Bacillati</taxon>
        <taxon>Bacillota</taxon>
        <taxon>Bacilli</taxon>
        <taxon>Lactobacillales</taxon>
        <taxon>Streptococcaceae</taxon>
        <taxon>Streptococcus</taxon>
    </lineage>
</organism>
<comment type="caution">
    <text evidence="6">The sequence shown here is derived from an EMBL/GenBank/DDBJ whole genome shotgun (WGS) entry which is preliminary data.</text>
</comment>
<feature type="compositionally biased region" description="Low complexity" evidence="2">
    <location>
        <begin position="140"/>
        <end position="149"/>
    </location>
</feature>
<keyword evidence="1 3" id="KW-0732">Signal</keyword>
<evidence type="ECO:0000313" key="6">
    <source>
        <dbReference type="EMBL" id="RCW17252.1"/>
    </source>
</evidence>
<evidence type="ECO:0000256" key="2">
    <source>
        <dbReference type="SAM" id="MobiDB-lite"/>
    </source>
</evidence>
<feature type="domain" description="YSIRK Gram-positive signal peptide" evidence="4">
    <location>
        <begin position="13"/>
        <end position="35"/>
    </location>
</feature>
<dbReference type="InterPro" id="IPR044024">
    <property type="entry name" value="aRib"/>
</dbReference>
<feature type="compositionally biased region" description="Low complexity" evidence="2">
    <location>
        <begin position="121"/>
        <end position="131"/>
    </location>
</feature>
<gene>
    <name evidence="6" type="ORF">CAC02_04285</name>
</gene>
<dbReference type="NCBIfam" id="TIGR01168">
    <property type="entry name" value="YSIRK_signal"/>
    <property type="match status" value="1"/>
</dbReference>
<evidence type="ECO:0000256" key="3">
    <source>
        <dbReference type="SAM" id="SignalP"/>
    </source>
</evidence>
<feature type="compositionally biased region" description="Low complexity" evidence="2">
    <location>
        <begin position="673"/>
        <end position="688"/>
    </location>
</feature>
<evidence type="ECO:0000259" key="4">
    <source>
        <dbReference type="Pfam" id="PF04650"/>
    </source>
</evidence>
<sequence>MKFSKYGKELFCKKQKFSIRKFSVGVFSVLIGATFAVTGTSVAADTTSSDSQAPVSSQVTLPASTEATADTQASATTPAKQQEEQVASSSAETVNSEVTTAPVAEEATDQASTSETSQDENANTTATTPATDGEQVASLAAQETATSDTTADEADQSLVEESAKNETSSESSQTPSQADSVLSESASSQADKSDTADATSATGDQADSLDAQETETSDNTAEEQADTSLSTQEGQDRAATSTGTSTGLQKLSDYYFTSDGKGYLKSRLKTVTTADGSVTYDLTGVEPDIVLMDNTNSVFYALRDDTTISSWTRTGRLKELKTYSDLTSTYLRYDIYFNNDQDLKPYQLFYLDKVYNLTITGVSLNGSAMSQRNNKSWYSGSPKSGSNIISIYATVNDSEKEVALEGMRIATHTNWNQDVNAAWPYAQTNWDKGVYQGRQLKLTFDLDILTSDSNSVDRMYRKKKTKEGTAEAHGNVTVKSATNQTVTISSNTVINDFLPGKVNGYRENITGFSATKEGFSFDYWTYSSGISAADALAQSRITTQNNGDTVLYITSKQDSGNTRNFTVLASEKPKLTAQAQKGITIEQGDDLPALSTLLSNYALLNADTITLTWSGVDTNKAGSYTATITATYKGSDDSDTIGSKSLTRTVTLPVTVTAKTIISDLVDKEETATTEASKATTDNTTTKTLSSHFTDGGSSAEQSDKYQRGLTDNWISEDQKNTATNVNKQLDVKAAAENVQVTSSINATTFESTWTVAFNKDGGVKYTDGTVHNDGTSAYGVLVSKDLQVTSLEYSTDGKTWTTITNPNQSQALTDKSVVNYMAYGSGSDAYSSFNSYLQASPLLLSSAFKLTSSDYAYSYSFDPWNGATTGQSAGKNNSKSFYIRLKTTLNPTVTTNFTGVVGAERYIASDLNNATNGMELSITMATYKAAVASITYATYLGITSDEIIVDVQTENGADLTSANLSYKLTKAALPSTSGFVGSEAKTYTASAVTEAKSFYAVETGKVTYDTTPVSQTDREQTLKTQLDNLLLPTDSESQTYLTLSDVSVAEGYTVSNTYDATNKKFVITVTRNKTLAESTDITKPETLLVDNKDALTETEKTTLSDMVKTANPNLPTGTTITVLNDGTVDITFSDKSVAQLTDTVATKQSSNLKAPSEKVSVADKTALTDTEKQAVVQAVAAANPGVVVSVDVDNQGNATVTFQDHSTGTLTSDQTVTELAQSKPVDSLTATNRTQGTLLAIQRKSEVYADGTEFVITLDKNGKQETIKGRWDSKATQGFEITEGNNLVSRAVAGTNNVSLLLNPDVENKTTVTVTVQDPSKKVSDPVSTTVTVYTTQLDQAVAAAESTSTGTDDSTKTEAQKAFDTALATAKSLQEGGSAYDTATQTAINNAAAALQTAQAALEEESGVTKEPTLAESTVIKKPETLLVDNKDALTETEKTTLSDMVKTANPNLPTGTTITV</sequence>
<feature type="compositionally biased region" description="Low complexity" evidence="2">
    <location>
        <begin position="166"/>
        <end position="177"/>
    </location>
</feature>
<feature type="compositionally biased region" description="Polar residues" evidence="2">
    <location>
        <begin position="109"/>
        <end position="120"/>
    </location>
</feature>
<feature type="domain" description="Atypical Rib" evidence="5">
    <location>
        <begin position="1422"/>
        <end position="1463"/>
    </location>
</feature>
<dbReference type="EMBL" id="NETH01000014">
    <property type="protein sequence ID" value="RCW17252.1"/>
    <property type="molecule type" value="Genomic_DNA"/>
</dbReference>
<feature type="chain" id="PRO_5017059623" evidence="3">
    <location>
        <begin position="44"/>
        <end position="1463"/>
    </location>
</feature>
<feature type="domain" description="Atypical Rib" evidence="5">
    <location>
        <begin position="1152"/>
        <end position="1219"/>
    </location>
</feature>
<dbReference type="Proteomes" id="UP000253215">
    <property type="component" value="Unassembled WGS sequence"/>
</dbReference>